<dbReference type="SUPFAM" id="SSF48008">
    <property type="entry name" value="GntR ligand-binding domain-like"/>
    <property type="match status" value="1"/>
</dbReference>
<dbReference type="GO" id="GO:0010181">
    <property type="term" value="F:FMN binding"/>
    <property type="evidence" value="ECO:0007669"/>
    <property type="project" value="InterPro"/>
</dbReference>
<keyword evidence="3" id="KW-0805">Transcription regulation</keyword>
<evidence type="ECO:0000313" key="8">
    <source>
        <dbReference type="EMBL" id="QEW04532.1"/>
    </source>
</evidence>
<reference evidence="9" key="1">
    <citation type="submission" date="2019-09" db="EMBL/GenBank/DDBJ databases">
        <title>Mumia zhuanghuii sp. nov. isolated from the intestinal contents of plateau pika (Ochotona curzoniae) in the Qinghai-Tibet plateau of China.</title>
        <authorList>
            <person name="Tian Z."/>
        </authorList>
    </citation>
    <scope>NUCLEOTIDE SEQUENCE [LARGE SCALE GENOMIC DNA]</scope>
    <source>
        <strain evidence="9">L-031</strain>
    </source>
</reference>
<dbReference type="InterPro" id="IPR050268">
    <property type="entry name" value="NADH-dep_flavin_reductase"/>
</dbReference>
<dbReference type="Proteomes" id="UP000325516">
    <property type="component" value="Chromosome"/>
</dbReference>
<dbReference type="RefSeq" id="WP_150926743.1">
    <property type="nucleotide sequence ID" value="NZ_CP044232.1"/>
</dbReference>
<dbReference type="PANTHER" id="PTHR30466">
    <property type="entry name" value="FLAVIN REDUCTASE"/>
    <property type="match status" value="1"/>
</dbReference>
<evidence type="ECO:0000313" key="9">
    <source>
        <dbReference type="Proteomes" id="UP000325516"/>
    </source>
</evidence>
<evidence type="ECO:0000259" key="6">
    <source>
        <dbReference type="SMART" id="SM00895"/>
    </source>
</evidence>
<evidence type="ECO:0000256" key="1">
    <source>
        <dbReference type="ARBA" id="ARBA00008898"/>
    </source>
</evidence>
<protein>
    <submittedName>
        <fullName evidence="8">FCD domain-containing protein</fullName>
    </submittedName>
</protein>
<dbReference type="GO" id="GO:0003677">
    <property type="term" value="F:DNA binding"/>
    <property type="evidence" value="ECO:0007669"/>
    <property type="project" value="UniProtKB-KW"/>
</dbReference>
<proteinExistence type="inferred from homology"/>
<dbReference type="Gene3D" id="1.20.120.530">
    <property type="entry name" value="GntR ligand-binding domain-like"/>
    <property type="match status" value="1"/>
</dbReference>
<dbReference type="PANTHER" id="PTHR30466:SF11">
    <property type="entry name" value="FLAVIN-DEPENDENT MONOOXYGENASE, REDUCTASE SUBUNIT HSAB"/>
    <property type="match status" value="1"/>
</dbReference>
<dbReference type="SMART" id="SM00895">
    <property type="entry name" value="FCD"/>
    <property type="match status" value="1"/>
</dbReference>
<evidence type="ECO:0000256" key="5">
    <source>
        <dbReference type="ARBA" id="ARBA00023163"/>
    </source>
</evidence>
<keyword evidence="5" id="KW-0804">Transcription</keyword>
<evidence type="ECO:0000256" key="2">
    <source>
        <dbReference type="ARBA" id="ARBA00023002"/>
    </source>
</evidence>
<dbReference type="Pfam" id="PF01613">
    <property type="entry name" value="Flavin_Reduct"/>
    <property type="match status" value="1"/>
</dbReference>
<comment type="similarity">
    <text evidence="1">Belongs to the non-flavoprotein flavin reductase family.</text>
</comment>
<dbReference type="EMBL" id="CP044232">
    <property type="protein sequence ID" value="QEW04532.1"/>
    <property type="molecule type" value="Genomic_DNA"/>
</dbReference>
<dbReference type="Gene3D" id="2.30.110.10">
    <property type="entry name" value="Electron Transport, Fmn-binding Protein, Chain A"/>
    <property type="match status" value="1"/>
</dbReference>
<name>A0A5J6L890_9MICO</name>
<feature type="domain" description="Flavin reductase like" evidence="7">
    <location>
        <begin position="29"/>
        <end position="171"/>
    </location>
</feature>
<evidence type="ECO:0000256" key="3">
    <source>
        <dbReference type="ARBA" id="ARBA00023015"/>
    </source>
</evidence>
<keyword evidence="2" id="KW-0560">Oxidoreductase</keyword>
<keyword evidence="9" id="KW-1185">Reference proteome</keyword>
<dbReference type="SUPFAM" id="SSF50475">
    <property type="entry name" value="FMN-binding split barrel"/>
    <property type="match status" value="1"/>
</dbReference>
<dbReference type="InterPro" id="IPR011711">
    <property type="entry name" value="GntR_C"/>
</dbReference>
<feature type="domain" description="GntR C-terminal" evidence="6">
    <location>
        <begin position="248"/>
        <end position="373"/>
    </location>
</feature>
<dbReference type="InterPro" id="IPR012349">
    <property type="entry name" value="Split_barrel_FMN-bd"/>
</dbReference>
<keyword evidence="4" id="KW-0238">DNA-binding</keyword>
<organism evidence="8 9">
    <name type="scientific">Microbacterium lushaniae</name>
    <dbReference type="NCBI Taxonomy" id="2614639"/>
    <lineage>
        <taxon>Bacteria</taxon>
        <taxon>Bacillati</taxon>
        <taxon>Actinomycetota</taxon>
        <taxon>Actinomycetes</taxon>
        <taxon>Micrococcales</taxon>
        <taxon>Microbacteriaceae</taxon>
        <taxon>Microbacterium</taxon>
    </lineage>
</organism>
<dbReference type="InterPro" id="IPR008920">
    <property type="entry name" value="TF_FadR/GntR_C"/>
</dbReference>
<dbReference type="KEGG" id="mlz:F6J85_16560"/>
<dbReference type="GO" id="GO:0042602">
    <property type="term" value="F:riboflavin reductase (NADPH) activity"/>
    <property type="evidence" value="ECO:0007669"/>
    <property type="project" value="TreeGrafter"/>
</dbReference>
<dbReference type="InterPro" id="IPR002563">
    <property type="entry name" value="Flavin_Rdtase-like_dom"/>
</dbReference>
<dbReference type="AlphaFoldDB" id="A0A5J6L890"/>
<sequence length="389" mass="41801">MTNEHAGNVRYGIDLGLPVVEENVFRNVVGHFASGVTVITTADGDDLFGTTVSAVSSLSSDPPMMLICLNRSSVTHDAVARSGRYAINILSAAQGDLARTFARKGDDKFAGVGHMISARGLPLLAGALASIECVVDETAVGGTHTIFLGRVVAAEAQDGEPLAYYRGTFGNLESALETAAYEGTREWVLHRRTPLGETIDVSAVASSLRLEQKLVDHALLRLATESLVEKRDGGHYLPTAMTPALVDKLYGDRLTIATGVIERYLTSASDEHLDRIRRLSDQVLAAIPTSAETLEQFLELNLDYHAAIVDLAGSRKLTASFRALNVTTVWRETYEAGDWERQLGPTFVPRLTAALEQRDVSAAQRIACEQVEFVKEGAKAVIAAHGGAV</sequence>
<evidence type="ECO:0000259" key="7">
    <source>
        <dbReference type="SMART" id="SM00903"/>
    </source>
</evidence>
<gene>
    <name evidence="8" type="ORF">F6J85_16560</name>
</gene>
<dbReference type="SMART" id="SM00903">
    <property type="entry name" value="Flavin_Reduct"/>
    <property type="match status" value="1"/>
</dbReference>
<evidence type="ECO:0000256" key="4">
    <source>
        <dbReference type="ARBA" id="ARBA00023125"/>
    </source>
</evidence>
<accession>A0A5J6L890</accession>
<dbReference type="Pfam" id="PF07729">
    <property type="entry name" value="FCD"/>
    <property type="match status" value="1"/>
</dbReference>